<evidence type="ECO:0000313" key="3">
    <source>
        <dbReference type="Proteomes" id="UP001341840"/>
    </source>
</evidence>
<protein>
    <submittedName>
        <fullName evidence="2">Uncharacterized protein</fullName>
    </submittedName>
</protein>
<keyword evidence="3" id="KW-1185">Reference proteome</keyword>
<comment type="caution">
    <text evidence="2">The sequence shown here is derived from an EMBL/GenBank/DDBJ whole genome shotgun (WGS) entry which is preliminary data.</text>
</comment>
<evidence type="ECO:0000313" key="2">
    <source>
        <dbReference type="EMBL" id="MED6214689.1"/>
    </source>
</evidence>
<accession>A0ABU6YXI4</accession>
<dbReference type="EMBL" id="JASCZI010245614">
    <property type="protein sequence ID" value="MED6214689.1"/>
    <property type="molecule type" value="Genomic_DNA"/>
</dbReference>
<gene>
    <name evidence="2" type="ORF">PIB30_105707</name>
</gene>
<reference evidence="2 3" key="1">
    <citation type="journal article" date="2023" name="Plants (Basel)">
        <title>Bridging the Gap: Combining Genomics and Transcriptomics Approaches to Understand Stylosanthes scabra, an Orphan Legume from the Brazilian Caatinga.</title>
        <authorList>
            <person name="Ferreira-Neto J.R.C."/>
            <person name="da Silva M.D."/>
            <person name="Binneck E."/>
            <person name="de Melo N.F."/>
            <person name="da Silva R.H."/>
            <person name="de Melo A.L.T.M."/>
            <person name="Pandolfi V."/>
            <person name="Bustamante F.O."/>
            <person name="Brasileiro-Vidal A.C."/>
            <person name="Benko-Iseppon A.M."/>
        </authorList>
    </citation>
    <scope>NUCLEOTIDE SEQUENCE [LARGE SCALE GENOMIC DNA]</scope>
    <source>
        <tissue evidence="2">Leaves</tissue>
    </source>
</reference>
<name>A0ABU6YXI4_9FABA</name>
<sequence>IRQDIHNKGYRSDTKCNSPAASTILSALVGKDDGQRPPTLTQPHGFVSDDRDDGL</sequence>
<proteinExistence type="predicted"/>
<evidence type="ECO:0000256" key="1">
    <source>
        <dbReference type="SAM" id="MobiDB-lite"/>
    </source>
</evidence>
<feature type="region of interest" description="Disordered" evidence="1">
    <location>
        <begin position="30"/>
        <end position="55"/>
    </location>
</feature>
<organism evidence="2 3">
    <name type="scientific">Stylosanthes scabra</name>
    <dbReference type="NCBI Taxonomy" id="79078"/>
    <lineage>
        <taxon>Eukaryota</taxon>
        <taxon>Viridiplantae</taxon>
        <taxon>Streptophyta</taxon>
        <taxon>Embryophyta</taxon>
        <taxon>Tracheophyta</taxon>
        <taxon>Spermatophyta</taxon>
        <taxon>Magnoliopsida</taxon>
        <taxon>eudicotyledons</taxon>
        <taxon>Gunneridae</taxon>
        <taxon>Pentapetalae</taxon>
        <taxon>rosids</taxon>
        <taxon>fabids</taxon>
        <taxon>Fabales</taxon>
        <taxon>Fabaceae</taxon>
        <taxon>Papilionoideae</taxon>
        <taxon>50 kb inversion clade</taxon>
        <taxon>dalbergioids sensu lato</taxon>
        <taxon>Dalbergieae</taxon>
        <taxon>Pterocarpus clade</taxon>
        <taxon>Stylosanthes</taxon>
    </lineage>
</organism>
<feature type="non-terminal residue" evidence="2">
    <location>
        <position position="55"/>
    </location>
</feature>
<dbReference type="Proteomes" id="UP001341840">
    <property type="component" value="Unassembled WGS sequence"/>
</dbReference>
<feature type="non-terminal residue" evidence="2">
    <location>
        <position position="1"/>
    </location>
</feature>